<dbReference type="PRINTS" id="PR00035">
    <property type="entry name" value="HTHGNTR"/>
</dbReference>
<dbReference type="InterPro" id="IPR036388">
    <property type="entry name" value="WH-like_DNA-bd_sf"/>
</dbReference>
<dbReference type="Pfam" id="PF07702">
    <property type="entry name" value="UTRA"/>
    <property type="match status" value="1"/>
</dbReference>
<sequence length="242" mass="28062">MKQKLPLHKQAELYLRNLIEQDEYKEGKMLPNEIELSEQLKMSRNTLRQAINTLVSEGLLIRKRGIGTQVAEKNIASEATNWLSFSQEMALLGLEIENFELHISKQPPSKEARDFFSITEETRVLKIERLRGKTNFPFVYFSSEFNPQIPLTGMENFNRPLYEILRNDYDIIVKTSREEISAAPANDFIASKLEIETGDPILIRKRAVSDKNGLPIEYNIGWYRADSFTYKIESVRNITNKE</sequence>
<name>A0A098BYQ9_9BACT</name>
<evidence type="ECO:0000313" key="6">
    <source>
        <dbReference type="Proteomes" id="UP000032417"/>
    </source>
</evidence>
<organism evidence="5 6">
    <name type="scientific">Fermentimonas caenicola</name>
    <dbReference type="NCBI Taxonomy" id="1562970"/>
    <lineage>
        <taxon>Bacteria</taxon>
        <taxon>Pseudomonadati</taxon>
        <taxon>Bacteroidota</taxon>
        <taxon>Bacteroidia</taxon>
        <taxon>Bacteroidales</taxon>
        <taxon>Dysgonomonadaceae</taxon>
        <taxon>Fermentimonas</taxon>
    </lineage>
</organism>
<proteinExistence type="predicted"/>
<keyword evidence="2" id="KW-0238">DNA-binding</keyword>
<evidence type="ECO:0000313" key="5">
    <source>
        <dbReference type="EMBL" id="CEA15311.1"/>
    </source>
</evidence>
<dbReference type="InterPro" id="IPR050679">
    <property type="entry name" value="Bact_HTH_transcr_reg"/>
</dbReference>
<dbReference type="PANTHER" id="PTHR44846:SF1">
    <property type="entry name" value="MANNOSYL-D-GLYCERATE TRANSPORT_METABOLISM SYSTEM REPRESSOR MNGR-RELATED"/>
    <property type="match status" value="1"/>
</dbReference>
<dbReference type="Pfam" id="PF00392">
    <property type="entry name" value="GntR"/>
    <property type="match status" value="1"/>
</dbReference>
<dbReference type="SUPFAM" id="SSF64288">
    <property type="entry name" value="Chorismate lyase-like"/>
    <property type="match status" value="1"/>
</dbReference>
<evidence type="ECO:0000259" key="4">
    <source>
        <dbReference type="PROSITE" id="PS50949"/>
    </source>
</evidence>
<evidence type="ECO:0000256" key="1">
    <source>
        <dbReference type="ARBA" id="ARBA00023015"/>
    </source>
</evidence>
<dbReference type="AlphaFoldDB" id="A0A098BYQ9"/>
<evidence type="ECO:0000256" key="2">
    <source>
        <dbReference type="ARBA" id="ARBA00023125"/>
    </source>
</evidence>
<dbReference type="Gene3D" id="1.10.10.10">
    <property type="entry name" value="Winged helix-like DNA-binding domain superfamily/Winged helix DNA-binding domain"/>
    <property type="match status" value="1"/>
</dbReference>
<dbReference type="PROSITE" id="PS50949">
    <property type="entry name" value="HTH_GNTR"/>
    <property type="match status" value="1"/>
</dbReference>
<dbReference type="SUPFAM" id="SSF46785">
    <property type="entry name" value="Winged helix' DNA-binding domain"/>
    <property type="match status" value="1"/>
</dbReference>
<dbReference type="CDD" id="cd07377">
    <property type="entry name" value="WHTH_GntR"/>
    <property type="match status" value="1"/>
</dbReference>
<dbReference type="HOGENOM" id="CLU_063236_2_3_10"/>
<dbReference type="SMART" id="SM00866">
    <property type="entry name" value="UTRA"/>
    <property type="match status" value="1"/>
</dbReference>
<keyword evidence="1" id="KW-0805">Transcription regulation</keyword>
<dbReference type="InterPro" id="IPR028978">
    <property type="entry name" value="Chorismate_lyase_/UTRA_dom_sf"/>
</dbReference>
<dbReference type="InterPro" id="IPR000524">
    <property type="entry name" value="Tscrpt_reg_HTH_GntR"/>
</dbReference>
<gene>
    <name evidence="5" type="ORF">ING2E5B_0544</name>
</gene>
<dbReference type="GO" id="GO:0003700">
    <property type="term" value="F:DNA-binding transcription factor activity"/>
    <property type="evidence" value="ECO:0007669"/>
    <property type="project" value="InterPro"/>
</dbReference>
<reference evidence="5 6" key="1">
    <citation type="submission" date="2014-08" db="EMBL/GenBank/DDBJ databases">
        <authorList>
            <person name="Wibberg D."/>
        </authorList>
    </citation>
    <scope>NUCLEOTIDE SEQUENCE [LARGE SCALE GENOMIC DNA]</scope>
    <source>
        <strain evidence="6">ING2-E5B</strain>
    </source>
</reference>
<dbReference type="GO" id="GO:0003677">
    <property type="term" value="F:DNA binding"/>
    <property type="evidence" value="ECO:0007669"/>
    <property type="project" value="UniProtKB-KW"/>
</dbReference>
<dbReference type="OrthoDB" id="9815017at2"/>
<evidence type="ECO:0000256" key="3">
    <source>
        <dbReference type="ARBA" id="ARBA00023163"/>
    </source>
</evidence>
<dbReference type="InterPro" id="IPR036390">
    <property type="entry name" value="WH_DNA-bd_sf"/>
</dbReference>
<dbReference type="Proteomes" id="UP000032417">
    <property type="component" value="Chromosome 1"/>
</dbReference>
<dbReference type="EMBL" id="LN515532">
    <property type="protein sequence ID" value="CEA15311.1"/>
    <property type="molecule type" value="Genomic_DNA"/>
</dbReference>
<feature type="domain" description="HTH gntR-type" evidence="4">
    <location>
        <begin position="5"/>
        <end position="73"/>
    </location>
</feature>
<dbReference type="KEGG" id="pbt:ING2E5B_0544"/>
<accession>A0A098BYQ9</accession>
<keyword evidence="3" id="KW-0804">Transcription</keyword>
<protein>
    <recommendedName>
        <fullName evidence="4">HTH gntR-type domain-containing protein</fullName>
    </recommendedName>
</protein>
<dbReference type="GO" id="GO:0045892">
    <property type="term" value="P:negative regulation of DNA-templated transcription"/>
    <property type="evidence" value="ECO:0007669"/>
    <property type="project" value="TreeGrafter"/>
</dbReference>
<keyword evidence="6" id="KW-1185">Reference proteome</keyword>
<dbReference type="STRING" id="1562970.ING2E5B_0544"/>
<dbReference type="Gene3D" id="3.40.1410.10">
    <property type="entry name" value="Chorismate lyase-like"/>
    <property type="match status" value="1"/>
</dbReference>
<dbReference type="SMART" id="SM00345">
    <property type="entry name" value="HTH_GNTR"/>
    <property type="match status" value="1"/>
</dbReference>
<dbReference type="InterPro" id="IPR011663">
    <property type="entry name" value="UTRA"/>
</dbReference>
<dbReference type="PANTHER" id="PTHR44846">
    <property type="entry name" value="MANNOSYL-D-GLYCERATE TRANSPORT/METABOLISM SYSTEM REPRESSOR MNGR-RELATED"/>
    <property type="match status" value="1"/>
</dbReference>